<name>A0A3B1BG28_9ZZZZ</name>
<evidence type="ECO:0000256" key="8">
    <source>
        <dbReference type="ARBA" id="ARBA00023150"/>
    </source>
</evidence>
<evidence type="ECO:0000256" key="6">
    <source>
        <dbReference type="ARBA" id="ARBA00022723"/>
    </source>
</evidence>
<evidence type="ECO:0000256" key="4">
    <source>
        <dbReference type="ARBA" id="ARBA00022505"/>
    </source>
</evidence>
<dbReference type="PANTHER" id="PTHR10192">
    <property type="entry name" value="MOLYBDOPTERIN BIOSYNTHESIS PROTEIN"/>
    <property type="match status" value="1"/>
</dbReference>
<dbReference type="FunFam" id="3.40.980.10:FF:000004">
    <property type="entry name" value="Molybdopterin molybdenumtransferase"/>
    <property type="match status" value="1"/>
</dbReference>
<reference evidence="11" key="1">
    <citation type="submission" date="2018-06" db="EMBL/GenBank/DDBJ databases">
        <authorList>
            <person name="Zhirakovskaya E."/>
        </authorList>
    </citation>
    <scope>NUCLEOTIDE SEQUENCE</scope>
</reference>
<protein>
    <recommendedName>
        <fullName evidence="3">molybdopterin molybdotransferase</fullName>
        <ecNumber evidence="3">2.10.1.1</ecNumber>
    </recommendedName>
</protein>
<dbReference type="InterPro" id="IPR036135">
    <property type="entry name" value="MoeA_linker/N_sf"/>
</dbReference>
<proteinExistence type="predicted"/>
<comment type="catalytic activity">
    <reaction evidence="9">
        <text>adenylyl-molybdopterin + molybdate = Mo-molybdopterin + AMP + H(+)</text>
        <dbReference type="Rhea" id="RHEA:35047"/>
        <dbReference type="ChEBI" id="CHEBI:15378"/>
        <dbReference type="ChEBI" id="CHEBI:36264"/>
        <dbReference type="ChEBI" id="CHEBI:62727"/>
        <dbReference type="ChEBI" id="CHEBI:71302"/>
        <dbReference type="ChEBI" id="CHEBI:456215"/>
        <dbReference type="EC" id="2.10.1.1"/>
    </reaction>
</comment>
<dbReference type="Gene3D" id="3.90.105.10">
    <property type="entry name" value="Molybdopterin biosynthesis moea protein, domain 2"/>
    <property type="match status" value="1"/>
</dbReference>
<dbReference type="SUPFAM" id="SSF63867">
    <property type="entry name" value="MoeA C-terminal domain-like"/>
    <property type="match status" value="1"/>
</dbReference>
<dbReference type="SUPFAM" id="SSF53218">
    <property type="entry name" value="Molybdenum cofactor biosynthesis proteins"/>
    <property type="match status" value="1"/>
</dbReference>
<dbReference type="EMBL" id="UOFU01000411">
    <property type="protein sequence ID" value="VAX05165.1"/>
    <property type="molecule type" value="Genomic_DNA"/>
</dbReference>
<evidence type="ECO:0000259" key="10">
    <source>
        <dbReference type="SMART" id="SM00852"/>
    </source>
</evidence>
<dbReference type="InterPro" id="IPR036425">
    <property type="entry name" value="MoaB/Mog-like_dom_sf"/>
</dbReference>
<dbReference type="GO" id="GO:0046872">
    <property type="term" value="F:metal ion binding"/>
    <property type="evidence" value="ECO:0007669"/>
    <property type="project" value="UniProtKB-KW"/>
</dbReference>
<comment type="cofactor">
    <cofactor evidence="1">
        <name>Mg(2+)</name>
        <dbReference type="ChEBI" id="CHEBI:18420"/>
    </cofactor>
</comment>
<gene>
    <name evidence="11" type="ORF">MNBD_GAMMA20-1817</name>
</gene>
<sequence>MTDKTPPLHACDDFDPNSLHVDEARKRILDTLNTVSGIEQLAVRQCLSRVLAEDIHSTIDVPSHTNSAMDGYALQGNEIPVDGTASLDIIGRAMAGSPFPGSVTAGQCVRIMTGAKMPPGADTVIMQENVTVDGEKITIGSAHKAGQNVRQAGEDLTTGERVFSAGKLITPADLGMLASMGIAEVRMQRRVRVAFFSTGDELRSVGQPLGDGQIYDSNRYTLHGMLTRLGVEILDMGVIPDRRELIEQAFHSAAANADVLITSGGVSVGEADFVKETLEKIGEVNFWKIAMKPGRPLAVGRIGQCQFFGLPGNPVSAMVTFYQFVQPALQRLSGQTVSPPLLLKAKTTSRLKKAPGRIDFQRGRLETDEQGDLVVHSTGQQGSGMLSSMGKANCFIVLPLESKGVEASSLVAVQPFAGLI</sequence>
<dbReference type="UniPathway" id="UPA00344"/>
<dbReference type="Gene3D" id="3.40.980.10">
    <property type="entry name" value="MoaB/Mog-like domain"/>
    <property type="match status" value="1"/>
</dbReference>
<dbReference type="Pfam" id="PF00994">
    <property type="entry name" value="MoCF_biosynth"/>
    <property type="match status" value="1"/>
</dbReference>
<dbReference type="FunFam" id="2.40.340.10:FF:000003">
    <property type="entry name" value="Molybdopterin molybdenumtransferase"/>
    <property type="match status" value="1"/>
</dbReference>
<dbReference type="Pfam" id="PF03453">
    <property type="entry name" value="MoeA_N"/>
    <property type="match status" value="1"/>
</dbReference>
<dbReference type="NCBIfam" id="NF045515">
    <property type="entry name" value="Glp_gephyrin"/>
    <property type="match status" value="1"/>
</dbReference>
<dbReference type="InterPro" id="IPR036688">
    <property type="entry name" value="MoeA_C_domain_IV_sf"/>
</dbReference>
<dbReference type="SUPFAM" id="SSF63882">
    <property type="entry name" value="MoeA N-terminal region -like"/>
    <property type="match status" value="1"/>
</dbReference>
<organism evidence="11">
    <name type="scientific">hydrothermal vent metagenome</name>
    <dbReference type="NCBI Taxonomy" id="652676"/>
    <lineage>
        <taxon>unclassified sequences</taxon>
        <taxon>metagenomes</taxon>
        <taxon>ecological metagenomes</taxon>
    </lineage>
</organism>
<dbReference type="Pfam" id="PF03454">
    <property type="entry name" value="MoeA_C"/>
    <property type="match status" value="1"/>
</dbReference>
<dbReference type="CDD" id="cd00887">
    <property type="entry name" value="MoeA"/>
    <property type="match status" value="1"/>
</dbReference>
<accession>A0A3B1BG28</accession>
<keyword evidence="6" id="KW-0479">Metal-binding</keyword>
<dbReference type="Gene3D" id="2.170.190.11">
    <property type="entry name" value="Molybdopterin biosynthesis moea protein, domain 3"/>
    <property type="match status" value="1"/>
</dbReference>
<dbReference type="AlphaFoldDB" id="A0A3B1BG28"/>
<dbReference type="InterPro" id="IPR038987">
    <property type="entry name" value="MoeA-like"/>
</dbReference>
<evidence type="ECO:0000256" key="5">
    <source>
        <dbReference type="ARBA" id="ARBA00022679"/>
    </source>
</evidence>
<comment type="pathway">
    <text evidence="2">Cofactor biosynthesis; molybdopterin biosynthesis.</text>
</comment>
<dbReference type="NCBIfam" id="TIGR00177">
    <property type="entry name" value="molyb_syn"/>
    <property type="match status" value="1"/>
</dbReference>
<dbReference type="Gene3D" id="2.40.340.10">
    <property type="entry name" value="MoeA, C-terminal, domain IV"/>
    <property type="match status" value="1"/>
</dbReference>
<dbReference type="InterPro" id="IPR005110">
    <property type="entry name" value="MoeA_linker/N"/>
</dbReference>
<evidence type="ECO:0000256" key="2">
    <source>
        <dbReference type="ARBA" id="ARBA00005046"/>
    </source>
</evidence>
<keyword evidence="5 11" id="KW-0808">Transferase</keyword>
<dbReference type="InterPro" id="IPR001453">
    <property type="entry name" value="MoaB/Mog_dom"/>
</dbReference>
<dbReference type="GO" id="GO:0006777">
    <property type="term" value="P:Mo-molybdopterin cofactor biosynthetic process"/>
    <property type="evidence" value="ECO:0007669"/>
    <property type="project" value="UniProtKB-KW"/>
</dbReference>
<feature type="domain" description="MoaB/Mog" evidence="10">
    <location>
        <begin position="194"/>
        <end position="331"/>
    </location>
</feature>
<dbReference type="GO" id="GO:0061599">
    <property type="term" value="F:molybdopterin molybdotransferase activity"/>
    <property type="evidence" value="ECO:0007669"/>
    <property type="project" value="UniProtKB-EC"/>
</dbReference>
<evidence type="ECO:0000256" key="7">
    <source>
        <dbReference type="ARBA" id="ARBA00022842"/>
    </source>
</evidence>
<evidence type="ECO:0000313" key="11">
    <source>
        <dbReference type="EMBL" id="VAX05165.1"/>
    </source>
</evidence>
<dbReference type="PROSITE" id="PS01079">
    <property type="entry name" value="MOCF_BIOSYNTHESIS_2"/>
    <property type="match status" value="1"/>
</dbReference>
<dbReference type="InterPro" id="IPR008284">
    <property type="entry name" value="MoCF_biosynth_CS"/>
</dbReference>
<dbReference type="EC" id="2.10.1.1" evidence="3"/>
<keyword evidence="4" id="KW-0500">Molybdenum</keyword>
<evidence type="ECO:0000256" key="1">
    <source>
        <dbReference type="ARBA" id="ARBA00001946"/>
    </source>
</evidence>
<evidence type="ECO:0000256" key="3">
    <source>
        <dbReference type="ARBA" id="ARBA00013269"/>
    </source>
</evidence>
<evidence type="ECO:0000256" key="9">
    <source>
        <dbReference type="ARBA" id="ARBA00047317"/>
    </source>
</evidence>
<keyword evidence="7" id="KW-0460">Magnesium</keyword>
<dbReference type="InterPro" id="IPR005111">
    <property type="entry name" value="MoeA_C_domain_IV"/>
</dbReference>
<dbReference type="PANTHER" id="PTHR10192:SF5">
    <property type="entry name" value="GEPHYRIN"/>
    <property type="match status" value="1"/>
</dbReference>
<dbReference type="GO" id="GO:0005829">
    <property type="term" value="C:cytosol"/>
    <property type="evidence" value="ECO:0007669"/>
    <property type="project" value="TreeGrafter"/>
</dbReference>
<keyword evidence="8" id="KW-0501">Molybdenum cofactor biosynthesis</keyword>
<dbReference type="SMART" id="SM00852">
    <property type="entry name" value="MoCF_biosynth"/>
    <property type="match status" value="1"/>
</dbReference>